<dbReference type="HOGENOM" id="CLU_052806_1_0_11"/>
<sequence>MAGMDGDGLLTIGALAERTGLTVKAIRYYSDTGLVPSTDRTAAGYRRYGAEALARLELVRTLRELGLGLDAVRRVLEREESLAEVARAHADALDLRIRTLGRQRAVLRAVAAHGTDPEETALMHRLIRLSAAERREMVEEFLDDTFGTADANPELVAMLRAAVPDPPEDPDTEQLTAWAELAELTRDQDFRASLRRMAAYQAEQRADGDTTGLHHEPTERVREVAGAALAAGTAPGTPAAAAAVAELTARYAETFDRPDDAALRDWILRRLEVAADPRVERYWALLSRINDWPAPPETAPHAAWFAAALRAVARPPGAVAGPGSAGALPGGGRNGRMTGGGGS</sequence>
<keyword evidence="1" id="KW-0238">DNA-binding</keyword>
<dbReference type="PATRIC" id="fig|452652.3.peg.5620"/>
<dbReference type="SUPFAM" id="SSF46955">
    <property type="entry name" value="Putative DNA-binding domain"/>
    <property type="match status" value="1"/>
</dbReference>
<evidence type="ECO:0000256" key="1">
    <source>
        <dbReference type="ARBA" id="ARBA00023125"/>
    </source>
</evidence>
<feature type="region of interest" description="Disordered" evidence="2">
    <location>
        <begin position="318"/>
        <end position="343"/>
    </location>
</feature>
<dbReference type="PROSITE" id="PS50937">
    <property type="entry name" value="HTH_MERR_2"/>
    <property type="match status" value="1"/>
</dbReference>
<dbReference type="SMART" id="SM00422">
    <property type="entry name" value="HTH_MERR"/>
    <property type="match status" value="1"/>
</dbReference>
<evidence type="ECO:0000313" key="4">
    <source>
        <dbReference type="EMBL" id="BAJ31386.1"/>
    </source>
</evidence>
<dbReference type="PRINTS" id="PR00040">
    <property type="entry name" value="HTHMERR"/>
</dbReference>
<name>E4N058_KITSK</name>
<feature type="compositionally biased region" description="Gly residues" evidence="2">
    <location>
        <begin position="328"/>
        <end position="343"/>
    </location>
</feature>
<dbReference type="eggNOG" id="COG0789">
    <property type="taxonomic scope" value="Bacteria"/>
</dbReference>
<keyword evidence="5" id="KW-1185">Reference proteome</keyword>
<dbReference type="CDD" id="cd00592">
    <property type="entry name" value="HTH_MerR-like"/>
    <property type="match status" value="1"/>
</dbReference>
<dbReference type="Gene3D" id="1.10.1660.10">
    <property type="match status" value="1"/>
</dbReference>
<dbReference type="AlphaFoldDB" id="E4N058"/>
<dbReference type="InterPro" id="IPR047057">
    <property type="entry name" value="MerR_fam"/>
</dbReference>
<feature type="domain" description="HTH merR-type" evidence="3">
    <location>
        <begin position="9"/>
        <end position="78"/>
    </location>
</feature>
<accession>E4N058</accession>
<dbReference type="Pfam" id="PF13411">
    <property type="entry name" value="MerR_1"/>
    <property type="match status" value="1"/>
</dbReference>
<gene>
    <name evidence="4" type="ordered locus">KSE_56130</name>
</gene>
<dbReference type="InterPro" id="IPR000551">
    <property type="entry name" value="MerR-type_HTH_dom"/>
</dbReference>
<dbReference type="PANTHER" id="PTHR30204:SF93">
    <property type="entry name" value="HTH MERR-TYPE DOMAIN-CONTAINING PROTEIN"/>
    <property type="match status" value="1"/>
</dbReference>
<protein>
    <submittedName>
        <fullName evidence="4">Putative MerR family transcriptional regulator</fullName>
    </submittedName>
</protein>
<dbReference type="Proteomes" id="UP000007076">
    <property type="component" value="Chromosome"/>
</dbReference>
<evidence type="ECO:0000313" key="5">
    <source>
        <dbReference type="Proteomes" id="UP000007076"/>
    </source>
</evidence>
<feature type="compositionally biased region" description="Low complexity" evidence="2">
    <location>
        <begin position="318"/>
        <end position="327"/>
    </location>
</feature>
<dbReference type="KEGG" id="ksk:KSE_56130"/>
<proteinExistence type="predicted"/>
<organism evidence="4 5">
    <name type="scientific">Kitasatospora setae (strain ATCC 33774 / DSM 43861 / JCM 3304 / KCC A-0304 / NBRC 14216 / KM-6054)</name>
    <name type="common">Streptomyces setae</name>
    <dbReference type="NCBI Taxonomy" id="452652"/>
    <lineage>
        <taxon>Bacteria</taxon>
        <taxon>Bacillati</taxon>
        <taxon>Actinomycetota</taxon>
        <taxon>Actinomycetes</taxon>
        <taxon>Kitasatosporales</taxon>
        <taxon>Streptomycetaceae</taxon>
        <taxon>Kitasatospora</taxon>
    </lineage>
</organism>
<evidence type="ECO:0000259" key="3">
    <source>
        <dbReference type="PROSITE" id="PS50937"/>
    </source>
</evidence>
<dbReference type="GO" id="GO:0003700">
    <property type="term" value="F:DNA-binding transcription factor activity"/>
    <property type="evidence" value="ECO:0007669"/>
    <property type="project" value="InterPro"/>
</dbReference>
<dbReference type="InterPro" id="IPR009061">
    <property type="entry name" value="DNA-bd_dom_put_sf"/>
</dbReference>
<evidence type="ECO:0000256" key="2">
    <source>
        <dbReference type="SAM" id="MobiDB-lite"/>
    </source>
</evidence>
<reference evidence="4 5" key="1">
    <citation type="journal article" date="2010" name="DNA Res.">
        <title>Genome sequence of Kitasatospora setae NBRC 14216T: an evolutionary snapshot of the family Streptomycetaceae.</title>
        <authorList>
            <person name="Ichikawa N."/>
            <person name="Oguchi A."/>
            <person name="Ikeda H."/>
            <person name="Ishikawa J."/>
            <person name="Kitani S."/>
            <person name="Watanabe Y."/>
            <person name="Nakamura S."/>
            <person name="Katano Y."/>
            <person name="Kishi E."/>
            <person name="Sasagawa M."/>
            <person name="Ankai A."/>
            <person name="Fukui S."/>
            <person name="Hashimoto Y."/>
            <person name="Kamata S."/>
            <person name="Otoguro M."/>
            <person name="Tanikawa S."/>
            <person name="Nihira T."/>
            <person name="Horinouchi S."/>
            <person name="Ohnishi Y."/>
            <person name="Hayakawa M."/>
            <person name="Kuzuyama T."/>
            <person name="Arisawa A."/>
            <person name="Nomoto F."/>
            <person name="Miura H."/>
            <person name="Takahashi Y."/>
            <person name="Fujita N."/>
        </authorList>
    </citation>
    <scope>NUCLEOTIDE SEQUENCE [LARGE SCALE GENOMIC DNA]</scope>
    <source>
        <strain evidence="5">ATCC 33774 / DSM 43861 / JCM 3304 / KCC A-0304 / NBRC 14216 / KM-6054</strain>
    </source>
</reference>
<dbReference type="PANTHER" id="PTHR30204">
    <property type="entry name" value="REDOX-CYCLING DRUG-SENSING TRANSCRIPTIONAL ACTIVATOR SOXR"/>
    <property type="match status" value="1"/>
</dbReference>
<dbReference type="EMBL" id="AP010968">
    <property type="protein sequence ID" value="BAJ31386.1"/>
    <property type="molecule type" value="Genomic_DNA"/>
</dbReference>
<dbReference type="GO" id="GO:0003677">
    <property type="term" value="F:DNA binding"/>
    <property type="evidence" value="ECO:0007669"/>
    <property type="project" value="UniProtKB-KW"/>
</dbReference>
<dbReference type="STRING" id="452652.KSE_56130"/>